<accession>A0A3P7I1Z3</accession>
<sequence length="123" mass="13535">MLLRDDFFVAPGQSENFHVFGFPNAQSKPCQKRHRLADLVARWFPDPHRSAIACGESMADPGKTLKITPLASNVINASVRLRGIMVESKARQRLAMEVVTHSAPLTPGRSTPIFTLIVKLQGA</sequence>
<evidence type="ECO:0000313" key="1">
    <source>
        <dbReference type="EMBL" id="VDM66660.1"/>
    </source>
</evidence>
<dbReference type="AlphaFoldDB" id="A0A3P7I1Z3"/>
<organism evidence="1 2">
    <name type="scientific">Strongylus vulgaris</name>
    <name type="common">Blood worm</name>
    <dbReference type="NCBI Taxonomy" id="40348"/>
    <lineage>
        <taxon>Eukaryota</taxon>
        <taxon>Metazoa</taxon>
        <taxon>Ecdysozoa</taxon>
        <taxon>Nematoda</taxon>
        <taxon>Chromadorea</taxon>
        <taxon>Rhabditida</taxon>
        <taxon>Rhabditina</taxon>
        <taxon>Rhabditomorpha</taxon>
        <taxon>Strongyloidea</taxon>
        <taxon>Strongylidae</taxon>
        <taxon>Strongylus</taxon>
    </lineage>
</organism>
<protein>
    <submittedName>
        <fullName evidence="1">Uncharacterized protein</fullName>
    </submittedName>
</protein>
<proteinExistence type="predicted"/>
<keyword evidence="2" id="KW-1185">Reference proteome</keyword>
<dbReference type="EMBL" id="UYYB01003403">
    <property type="protein sequence ID" value="VDM66660.1"/>
    <property type="molecule type" value="Genomic_DNA"/>
</dbReference>
<name>A0A3P7I1Z3_STRVU</name>
<gene>
    <name evidence="1" type="ORF">SVUK_LOCUS1658</name>
</gene>
<reference evidence="1 2" key="1">
    <citation type="submission" date="2018-11" db="EMBL/GenBank/DDBJ databases">
        <authorList>
            <consortium name="Pathogen Informatics"/>
        </authorList>
    </citation>
    <scope>NUCLEOTIDE SEQUENCE [LARGE SCALE GENOMIC DNA]</scope>
</reference>
<dbReference type="Proteomes" id="UP000270094">
    <property type="component" value="Unassembled WGS sequence"/>
</dbReference>
<evidence type="ECO:0000313" key="2">
    <source>
        <dbReference type="Proteomes" id="UP000270094"/>
    </source>
</evidence>